<feature type="region of interest" description="Disordered" evidence="1">
    <location>
        <begin position="140"/>
        <end position="250"/>
    </location>
</feature>
<feature type="compositionally biased region" description="Gly residues" evidence="1">
    <location>
        <begin position="161"/>
        <end position="174"/>
    </location>
</feature>
<evidence type="ECO:0000313" key="2">
    <source>
        <dbReference type="EMBL" id="GMN30193.1"/>
    </source>
</evidence>
<dbReference type="Proteomes" id="UP001187192">
    <property type="component" value="Unassembled WGS sequence"/>
</dbReference>
<name>A0AA87ZP17_FICCA</name>
<comment type="caution">
    <text evidence="2">The sequence shown here is derived from an EMBL/GenBank/DDBJ whole genome shotgun (WGS) entry which is preliminary data.</text>
</comment>
<keyword evidence="3" id="KW-1185">Reference proteome</keyword>
<organism evidence="2 3">
    <name type="scientific">Ficus carica</name>
    <name type="common">Common fig</name>
    <dbReference type="NCBI Taxonomy" id="3494"/>
    <lineage>
        <taxon>Eukaryota</taxon>
        <taxon>Viridiplantae</taxon>
        <taxon>Streptophyta</taxon>
        <taxon>Embryophyta</taxon>
        <taxon>Tracheophyta</taxon>
        <taxon>Spermatophyta</taxon>
        <taxon>Magnoliopsida</taxon>
        <taxon>eudicotyledons</taxon>
        <taxon>Gunneridae</taxon>
        <taxon>Pentapetalae</taxon>
        <taxon>rosids</taxon>
        <taxon>fabids</taxon>
        <taxon>Rosales</taxon>
        <taxon>Moraceae</taxon>
        <taxon>Ficeae</taxon>
        <taxon>Ficus</taxon>
    </lineage>
</organism>
<feature type="region of interest" description="Disordered" evidence="1">
    <location>
        <begin position="13"/>
        <end position="47"/>
    </location>
</feature>
<gene>
    <name evidence="2" type="ORF">TIFTF001_002728</name>
</gene>
<feature type="compositionally biased region" description="Basic and acidic residues" evidence="1">
    <location>
        <begin position="147"/>
        <end position="160"/>
    </location>
</feature>
<evidence type="ECO:0000313" key="3">
    <source>
        <dbReference type="Proteomes" id="UP001187192"/>
    </source>
</evidence>
<dbReference type="AlphaFoldDB" id="A0AA87ZP17"/>
<evidence type="ECO:0000256" key="1">
    <source>
        <dbReference type="SAM" id="MobiDB-lite"/>
    </source>
</evidence>
<sequence>MSSLNLKVVVDTTSSINKSMDGDSQRNDSNHVGAENETNPDNVRALRSTDQDVPPLHLHSAAASSQSSYPAGRLEIILPFALNNVESSMPPPVGWPSSDGSQVDHSPISILWLGRAGGVAGAGWGGPGVGAAGVGARAGWGAGGGGSREKREKGEERERGGVAGGRGWVGGGRGWGRRWGGRGWAAAGERRRERKGKRKRGRERKGKSRRTAGGRWWEAGSGSPELGVSRRRRGGSPAFGADDGKIAGDG</sequence>
<feature type="compositionally biased region" description="Basic and acidic residues" evidence="1">
    <location>
        <begin position="20"/>
        <end position="29"/>
    </location>
</feature>
<reference evidence="2" key="1">
    <citation type="submission" date="2023-07" db="EMBL/GenBank/DDBJ databases">
        <title>draft genome sequence of fig (Ficus carica).</title>
        <authorList>
            <person name="Takahashi T."/>
            <person name="Nishimura K."/>
        </authorList>
    </citation>
    <scope>NUCLEOTIDE SEQUENCE</scope>
</reference>
<accession>A0AA87ZP17</accession>
<proteinExistence type="predicted"/>
<protein>
    <submittedName>
        <fullName evidence="2">Uncharacterized protein</fullName>
    </submittedName>
</protein>
<feature type="compositionally biased region" description="Basic residues" evidence="1">
    <location>
        <begin position="192"/>
        <end position="212"/>
    </location>
</feature>
<dbReference type="EMBL" id="BTGU01000002">
    <property type="protein sequence ID" value="GMN30193.1"/>
    <property type="molecule type" value="Genomic_DNA"/>
</dbReference>